<reference evidence="1 2" key="1">
    <citation type="submission" date="2020-05" db="EMBL/GenBank/DDBJ databases">
        <title>Sulfurimonas marisnigri, sp. nov., and Sulfurimonas baltica, sp. nov., manganese oxide reducing chemolithoautotrophs of the class Epsilonproteobacteria isolated from the pelagic redoxclines of the Black and Baltic Seas and emended description of the genus Sulfurimonas.</title>
        <authorList>
            <person name="Henkel J.V."/>
            <person name="Laudan C."/>
            <person name="Werner J."/>
            <person name="Neu T."/>
            <person name="Plewe S."/>
            <person name="Sproer C."/>
            <person name="Bunk B."/>
            <person name="Schulz-Vogt H.N."/>
        </authorList>
    </citation>
    <scope>NUCLEOTIDE SEQUENCE [LARGE SCALE GENOMIC DNA]</scope>
    <source>
        <strain evidence="1 2">GD2</strain>
    </source>
</reference>
<accession>A0A7S7RMP8</accession>
<dbReference type="AlphaFoldDB" id="A0A7S7RMP8"/>
<evidence type="ECO:0000313" key="1">
    <source>
        <dbReference type="EMBL" id="QOY51701.1"/>
    </source>
</evidence>
<gene>
    <name evidence="1" type="ORF">HUE88_11435</name>
</gene>
<organism evidence="1 2">
    <name type="scientific">Candidatus Sulfurimonas baltica</name>
    <dbReference type="NCBI Taxonomy" id="2740404"/>
    <lineage>
        <taxon>Bacteria</taxon>
        <taxon>Pseudomonadati</taxon>
        <taxon>Campylobacterota</taxon>
        <taxon>Epsilonproteobacteria</taxon>
        <taxon>Campylobacterales</taxon>
        <taxon>Sulfurimonadaceae</taxon>
        <taxon>Sulfurimonas</taxon>
    </lineage>
</organism>
<dbReference type="Proteomes" id="UP000593994">
    <property type="component" value="Chromosome"/>
</dbReference>
<name>A0A7S7RMP8_9BACT</name>
<sequence>MHKYLKNRYKTSHLSDEEKNKLISKYYSGEYVHKLIEEFSIKTSICKFSSTLPLIKDSEKKCKNCKSNMSFVPPSKEYKSRKEYFCTTCYHIEGPFKCECKNCVLNKQEEAYKKKAERKYKSNFENNILDRDKAIDIKSLSLKEKLYLGALLRANQPSQDCFITLKTAMINNFAPTAPFAAKILRDLLEENIIFEVSNSNSFIKYALNIKNICSDEFMILNLIFPSKAIGINEDTLRIIRDIQIYEAIEYFSAQAMIFNIPNILQSNIDTKFYLLFMNILNNNFSTSQLFNFIYTSIRNYASKYNCGIYNTNALGIMYENIANMYDKAVAEKWIVKPYNRLYTTKPSALFKLVANDLLGLHDSLFYKAIGTTDINSYF</sequence>
<dbReference type="KEGG" id="sbal:HUE88_11435"/>
<evidence type="ECO:0000313" key="2">
    <source>
        <dbReference type="Proteomes" id="UP000593994"/>
    </source>
</evidence>
<dbReference type="RefSeq" id="WP_194369140.1">
    <property type="nucleotide sequence ID" value="NZ_CP054492.1"/>
</dbReference>
<keyword evidence="2" id="KW-1185">Reference proteome</keyword>
<proteinExistence type="predicted"/>
<protein>
    <submittedName>
        <fullName evidence="1">Uncharacterized protein</fullName>
    </submittedName>
</protein>
<dbReference type="EMBL" id="CP054492">
    <property type="protein sequence ID" value="QOY51701.1"/>
    <property type="molecule type" value="Genomic_DNA"/>
</dbReference>